<dbReference type="PANTHER" id="PTHR39321:SF3">
    <property type="entry name" value="PHOSPHOPANTETHEINE ADENYLYLTRANSFERASE"/>
    <property type="match status" value="1"/>
</dbReference>
<dbReference type="EMBL" id="LCDD01000012">
    <property type="protein sequence ID" value="KKS46849.1"/>
    <property type="molecule type" value="Genomic_DNA"/>
</dbReference>
<keyword evidence="3 10" id="KW-0662">Pyridine nucleotide biosynthesis</keyword>
<evidence type="ECO:0000256" key="4">
    <source>
        <dbReference type="ARBA" id="ARBA00022679"/>
    </source>
</evidence>
<dbReference type="UniPathway" id="UPA00253">
    <property type="reaction ID" value="UER00332"/>
</dbReference>
<dbReference type="InterPro" id="IPR005248">
    <property type="entry name" value="NadD/NMNAT"/>
</dbReference>
<evidence type="ECO:0000256" key="6">
    <source>
        <dbReference type="ARBA" id="ARBA00022741"/>
    </source>
</evidence>
<evidence type="ECO:0000313" key="13">
    <source>
        <dbReference type="Proteomes" id="UP000034320"/>
    </source>
</evidence>
<dbReference type="Pfam" id="PF01467">
    <property type="entry name" value="CTP_transf_like"/>
    <property type="match status" value="1"/>
</dbReference>
<name>A0A0G0ZDT5_9BACT</name>
<evidence type="ECO:0000259" key="11">
    <source>
        <dbReference type="Pfam" id="PF01467"/>
    </source>
</evidence>
<dbReference type="GO" id="GO:0005524">
    <property type="term" value="F:ATP binding"/>
    <property type="evidence" value="ECO:0007669"/>
    <property type="project" value="UniProtKB-KW"/>
</dbReference>
<proteinExistence type="inferred from homology"/>
<dbReference type="HAMAP" id="MF_00244">
    <property type="entry name" value="NaMN_adenylyltr"/>
    <property type="match status" value="1"/>
</dbReference>
<comment type="similarity">
    <text evidence="10">Belongs to the NadD family.</text>
</comment>
<evidence type="ECO:0000313" key="12">
    <source>
        <dbReference type="EMBL" id="KKS46849.1"/>
    </source>
</evidence>
<keyword evidence="5 10" id="KW-0548">Nucleotidyltransferase</keyword>
<dbReference type="Gene3D" id="3.40.50.620">
    <property type="entry name" value="HUPs"/>
    <property type="match status" value="1"/>
</dbReference>
<organism evidence="12 13">
    <name type="scientific">Candidatus Gottesmanbacteria bacterium GW2011_GWA2_42_18</name>
    <dbReference type="NCBI Taxonomy" id="1618442"/>
    <lineage>
        <taxon>Bacteria</taxon>
        <taxon>Candidatus Gottesmaniibacteriota</taxon>
    </lineage>
</organism>
<dbReference type="SUPFAM" id="SSF52374">
    <property type="entry name" value="Nucleotidylyl transferase"/>
    <property type="match status" value="1"/>
</dbReference>
<sequence length="186" mass="21875">MNIAVLGGRFDPPHIWHFWTAQQILENVKDIDQVWYMPDFQNAFMPIVAAPYQRVEMLHYLETGRIKLSSIALAKETVTYTVSVVSDLIKDISNRYFWIVGSDITYEFTRWRDFHKLSRMITFLVMPRKDYPIKNLPQGFQRVEGNLMLSNVSSTIIRSRINKGLTVSGLVFPEVENYIRKHNLYR</sequence>
<comment type="function">
    <text evidence="1 10">Catalyzes the reversible adenylation of nicotinate mononucleotide (NaMN) to nicotinic acid adenine dinucleotide (NaAD).</text>
</comment>
<dbReference type="InterPro" id="IPR014729">
    <property type="entry name" value="Rossmann-like_a/b/a_fold"/>
</dbReference>
<dbReference type="AlphaFoldDB" id="A0A0G0ZDT5"/>
<comment type="caution">
    <text evidence="12">The sequence shown here is derived from an EMBL/GenBank/DDBJ whole genome shotgun (WGS) entry which is preliminary data.</text>
</comment>
<gene>
    <name evidence="10" type="primary">nadD</name>
    <name evidence="12" type="ORF">UV09_C0012G0018</name>
</gene>
<evidence type="ECO:0000256" key="9">
    <source>
        <dbReference type="ARBA" id="ARBA00048721"/>
    </source>
</evidence>
<reference evidence="12 13" key="1">
    <citation type="journal article" date="2015" name="Nature">
        <title>rRNA introns, odd ribosomes, and small enigmatic genomes across a large radiation of phyla.</title>
        <authorList>
            <person name="Brown C.T."/>
            <person name="Hug L.A."/>
            <person name="Thomas B.C."/>
            <person name="Sharon I."/>
            <person name="Castelle C.J."/>
            <person name="Singh A."/>
            <person name="Wilkins M.J."/>
            <person name="Williams K.H."/>
            <person name="Banfield J.F."/>
        </authorList>
    </citation>
    <scope>NUCLEOTIDE SEQUENCE [LARGE SCALE GENOMIC DNA]</scope>
</reference>
<dbReference type="InterPro" id="IPR004821">
    <property type="entry name" value="Cyt_trans-like"/>
</dbReference>
<comment type="pathway">
    <text evidence="2 10">Cofactor biosynthesis; NAD(+) biosynthesis; deamido-NAD(+) from nicotinate D-ribonucleotide: step 1/1.</text>
</comment>
<accession>A0A0G0ZDT5</accession>
<keyword evidence="7 10" id="KW-0067">ATP-binding</keyword>
<keyword evidence="4 10" id="KW-0808">Transferase</keyword>
<dbReference type="CDD" id="cd02165">
    <property type="entry name" value="NMNAT"/>
    <property type="match status" value="1"/>
</dbReference>
<evidence type="ECO:0000256" key="1">
    <source>
        <dbReference type="ARBA" id="ARBA00002324"/>
    </source>
</evidence>
<evidence type="ECO:0000256" key="5">
    <source>
        <dbReference type="ARBA" id="ARBA00022695"/>
    </source>
</evidence>
<dbReference type="Proteomes" id="UP000034320">
    <property type="component" value="Unassembled WGS sequence"/>
</dbReference>
<dbReference type="PANTHER" id="PTHR39321">
    <property type="entry name" value="NICOTINATE-NUCLEOTIDE ADENYLYLTRANSFERASE-RELATED"/>
    <property type="match status" value="1"/>
</dbReference>
<dbReference type="GO" id="GO:0004515">
    <property type="term" value="F:nicotinate-nucleotide adenylyltransferase activity"/>
    <property type="evidence" value="ECO:0007669"/>
    <property type="project" value="UniProtKB-UniRule"/>
</dbReference>
<evidence type="ECO:0000256" key="10">
    <source>
        <dbReference type="HAMAP-Rule" id="MF_00244"/>
    </source>
</evidence>
<evidence type="ECO:0000256" key="2">
    <source>
        <dbReference type="ARBA" id="ARBA00005019"/>
    </source>
</evidence>
<evidence type="ECO:0000256" key="7">
    <source>
        <dbReference type="ARBA" id="ARBA00022840"/>
    </source>
</evidence>
<keyword evidence="6 10" id="KW-0547">Nucleotide-binding</keyword>
<feature type="domain" description="Cytidyltransferase-like" evidence="11">
    <location>
        <begin position="5"/>
        <end position="160"/>
    </location>
</feature>
<keyword evidence="8 10" id="KW-0520">NAD</keyword>
<comment type="catalytic activity">
    <reaction evidence="9 10">
        <text>nicotinate beta-D-ribonucleotide + ATP + H(+) = deamido-NAD(+) + diphosphate</text>
        <dbReference type="Rhea" id="RHEA:22860"/>
        <dbReference type="ChEBI" id="CHEBI:15378"/>
        <dbReference type="ChEBI" id="CHEBI:30616"/>
        <dbReference type="ChEBI" id="CHEBI:33019"/>
        <dbReference type="ChEBI" id="CHEBI:57502"/>
        <dbReference type="ChEBI" id="CHEBI:58437"/>
        <dbReference type="EC" id="2.7.7.18"/>
    </reaction>
</comment>
<evidence type="ECO:0000256" key="3">
    <source>
        <dbReference type="ARBA" id="ARBA00022642"/>
    </source>
</evidence>
<dbReference type="NCBIfam" id="TIGR00482">
    <property type="entry name" value="nicotinate (nicotinamide) nucleotide adenylyltransferase"/>
    <property type="match status" value="1"/>
</dbReference>
<evidence type="ECO:0000256" key="8">
    <source>
        <dbReference type="ARBA" id="ARBA00023027"/>
    </source>
</evidence>
<dbReference type="GO" id="GO:0009435">
    <property type="term" value="P:NAD+ biosynthetic process"/>
    <property type="evidence" value="ECO:0007669"/>
    <property type="project" value="UniProtKB-UniRule"/>
</dbReference>
<dbReference type="EC" id="2.7.7.18" evidence="10"/>
<protein>
    <recommendedName>
        <fullName evidence="10">Probable nicotinate-nucleotide adenylyltransferase</fullName>
        <ecNumber evidence="10">2.7.7.18</ecNumber>
    </recommendedName>
    <alternativeName>
        <fullName evidence="10">Deamido-NAD(+) diphosphorylase</fullName>
    </alternativeName>
    <alternativeName>
        <fullName evidence="10">Deamido-NAD(+) pyrophosphorylase</fullName>
    </alternativeName>
    <alternativeName>
        <fullName evidence="10">Nicotinate mononucleotide adenylyltransferase</fullName>
        <shortName evidence="10">NaMN adenylyltransferase</shortName>
    </alternativeName>
</protein>